<accession>A0A8K0EGZ7</accession>
<organism evidence="1 2">
    <name type="scientific">Branchiostoma lanceolatum</name>
    <name type="common">Common lancelet</name>
    <name type="synonym">Amphioxus lanceolatum</name>
    <dbReference type="NCBI Taxonomy" id="7740"/>
    <lineage>
        <taxon>Eukaryota</taxon>
        <taxon>Metazoa</taxon>
        <taxon>Chordata</taxon>
        <taxon>Cephalochordata</taxon>
        <taxon>Leptocardii</taxon>
        <taxon>Amphioxiformes</taxon>
        <taxon>Branchiostomatidae</taxon>
        <taxon>Branchiostoma</taxon>
    </lineage>
</organism>
<dbReference type="OrthoDB" id="10022113at2759"/>
<keyword evidence="2" id="KW-1185">Reference proteome</keyword>
<evidence type="ECO:0000313" key="1">
    <source>
        <dbReference type="EMBL" id="CAH1248497.1"/>
    </source>
</evidence>
<evidence type="ECO:0000313" key="2">
    <source>
        <dbReference type="Proteomes" id="UP000838412"/>
    </source>
</evidence>
<gene>
    <name evidence="1" type="primary">Hypp8169</name>
    <name evidence="1" type="ORF">BLAG_LOCUS9820</name>
</gene>
<dbReference type="AlphaFoldDB" id="A0A8K0EGZ7"/>
<dbReference type="EMBL" id="OV696701">
    <property type="protein sequence ID" value="CAH1248497.1"/>
    <property type="molecule type" value="Genomic_DNA"/>
</dbReference>
<dbReference type="PANTHER" id="PTHR35836:SF1">
    <property type="entry name" value="VCBS REPEAT-CONTAINING PROTEIN"/>
    <property type="match status" value="1"/>
</dbReference>
<dbReference type="PANTHER" id="PTHR35836">
    <property type="entry name" value="VCBS REPEAT-CONTAINING PROTEIN"/>
    <property type="match status" value="1"/>
</dbReference>
<sequence>MKIAEPAYLRLVPNVTANRTGYDLVIATFSSVPFTVDHVQYVPDVGRHLDDPANWSPRLINNRLRFPNEVNIVPVSPVTISSQASGEEWFYHRVEWADMNGDGRKDALNS</sequence>
<name>A0A8K0EGZ7_BRALA</name>
<reference evidence="1" key="1">
    <citation type="submission" date="2022-01" db="EMBL/GenBank/DDBJ databases">
        <authorList>
            <person name="Braso-Vives M."/>
        </authorList>
    </citation>
    <scope>NUCLEOTIDE SEQUENCE</scope>
</reference>
<dbReference type="Proteomes" id="UP000838412">
    <property type="component" value="Chromosome 16"/>
</dbReference>
<protein>
    <submittedName>
        <fullName evidence="1">Hypp8169 protein</fullName>
    </submittedName>
</protein>
<proteinExistence type="predicted"/>